<dbReference type="Gene3D" id="3.40.80.10">
    <property type="entry name" value="Peptidoglycan recognition protein-like"/>
    <property type="match status" value="1"/>
</dbReference>
<proteinExistence type="predicted"/>
<dbReference type="InterPro" id="IPR002502">
    <property type="entry name" value="Amidase_domain"/>
</dbReference>
<keyword evidence="4" id="KW-1185">Reference proteome</keyword>
<dbReference type="Proteomes" id="UP000243904">
    <property type="component" value="Chromosome I"/>
</dbReference>
<feature type="chain" id="PRO_5009268830" evidence="1">
    <location>
        <begin position="31"/>
        <end position="216"/>
    </location>
</feature>
<dbReference type="CDD" id="cd06583">
    <property type="entry name" value="PGRP"/>
    <property type="match status" value="1"/>
</dbReference>
<dbReference type="GO" id="GO:0009253">
    <property type="term" value="P:peptidoglycan catabolic process"/>
    <property type="evidence" value="ECO:0007669"/>
    <property type="project" value="InterPro"/>
</dbReference>
<dbReference type="SMART" id="SM00644">
    <property type="entry name" value="Ami_2"/>
    <property type="match status" value="1"/>
</dbReference>
<organism evidence="3 4">
    <name type="scientific">Bradyrhizobium canariense</name>
    <dbReference type="NCBI Taxonomy" id="255045"/>
    <lineage>
        <taxon>Bacteria</taxon>
        <taxon>Pseudomonadati</taxon>
        <taxon>Pseudomonadota</taxon>
        <taxon>Alphaproteobacteria</taxon>
        <taxon>Hyphomicrobiales</taxon>
        <taxon>Nitrobacteraceae</taxon>
        <taxon>Bradyrhizobium</taxon>
    </lineage>
</organism>
<sequence>MEPVHRKLAMIARLLALAFCVVAIFTSASAQTPDLSAIARQSGTPDIPGLKMVWLAPWGDLSNAHPWRNIIVHQTEGPAGSARWGASEQSKNPTRRGVTVWVETDGTVYWSVPENLVPTHGDGGNRNDNKYIDNSPTYHQVVGNNSIGVEFAGNYPDVTRGATDAQIAVWRILVAVLRARYGIPVDRVYAHDWIDFKDARYCEGCALATLAREWGK</sequence>
<reference evidence="4" key="1">
    <citation type="submission" date="2016-10" db="EMBL/GenBank/DDBJ databases">
        <authorList>
            <person name="Varghese N."/>
            <person name="Submissions S."/>
        </authorList>
    </citation>
    <scope>NUCLEOTIDE SEQUENCE [LARGE SCALE GENOMIC DNA]</scope>
    <source>
        <strain evidence="4">GAS369</strain>
    </source>
</reference>
<gene>
    <name evidence="3" type="ORF">SAMN05444158_6148</name>
</gene>
<evidence type="ECO:0000256" key="1">
    <source>
        <dbReference type="SAM" id="SignalP"/>
    </source>
</evidence>
<dbReference type="InterPro" id="IPR036505">
    <property type="entry name" value="Amidase/PGRP_sf"/>
</dbReference>
<evidence type="ECO:0000259" key="2">
    <source>
        <dbReference type="SMART" id="SM00644"/>
    </source>
</evidence>
<dbReference type="SUPFAM" id="SSF55846">
    <property type="entry name" value="N-acetylmuramoyl-L-alanine amidase-like"/>
    <property type="match status" value="1"/>
</dbReference>
<feature type="signal peptide" evidence="1">
    <location>
        <begin position="1"/>
        <end position="30"/>
    </location>
</feature>
<accession>A0A1H2AGT8</accession>
<keyword evidence="1" id="KW-0732">Signal</keyword>
<name>A0A1H2AGT8_9BRAD</name>
<feature type="domain" description="N-acetylmuramoyl-L-alanine amidase" evidence="2">
    <location>
        <begin position="56"/>
        <end position="204"/>
    </location>
</feature>
<dbReference type="GO" id="GO:0008745">
    <property type="term" value="F:N-acetylmuramoyl-L-alanine amidase activity"/>
    <property type="evidence" value="ECO:0007669"/>
    <property type="project" value="InterPro"/>
</dbReference>
<protein>
    <submittedName>
        <fullName evidence="3">N-acetylmuramoyl-L-alanine amidase</fullName>
    </submittedName>
</protein>
<evidence type="ECO:0000313" key="3">
    <source>
        <dbReference type="EMBL" id="SDT45124.1"/>
    </source>
</evidence>
<dbReference type="Pfam" id="PF01510">
    <property type="entry name" value="Amidase_2"/>
    <property type="match status" value="1"/>
</dbReference>
<evidence type="ECO:0000313" key="4">
    <source>
        <dbReference type="Proteomes" id="UP000243904"/>
    </source>
</evidence>
<dbReference type="AlphaFoldDB" id="A0A1H2AGT8"/>
<dbReference type="EMBL" id="LT629750">
    <property type="protein sequence ID" value="SDT45124.1"/>
    <property type="molecule type" value="Genomic_DNA"/>
</dbReference>